<dbReference type="InterPro" id="IPR013747">
    <property type="entry name" value="ACP_syn_III_C"/>
</dbReference>
<dbReference type="InterPro" id="IPR013751">
    <property type="entry name" value="ACP_syn_III_N"/>
</dbReference>
<feature type="domain" description="Beta-ketoacyl-[acyl-carrier-protein] synthase III N-terminal" evidence="4">
    <location>
        <begin position="125"/>
        <end position="199"/>
    </location>
</feature>
<evidence type="ECO:0000256" key="1">
    <source>
        <dbReference type="ARBA" id="ARBA00022679"/>
    </source>
</evidence>
<dbReference type="PANTHER" id="PTHR34069:SF2">
    <property type="entry name" value="BETA-KETOACYL-[ACYL-CARRIER-PROTEIN] SYNTHASE III"/>
    <property type="match status" value="1"/>
</dbReference>
<sequence length="316" mass="34685">MTDTYLQQLGTSLGSELRTIREAEKAGVLVSSAQALQASGFEQHFVCSADENAYQLACKALQDSKINTADVDCIIYANCLPQNANCHQHEVFEQSRDVKDLMVFPASKLQVKFGMENAFVIGLTQQACTCMLGSIRIAKNFLAAEENINNVLCISADNFPENAYYEQAYNLISDGGAACLVSRKPQGFRILTVKHITNGAQACASDDETVGSYFSYIHQLINETLMQINKPIDAIDWVIPQNTNAKAWSILAALLGIDEDKAWFESLAHVGHVISADNIINLSKLDDSGKIKKGQLILLFMAGFGSNWQCMVVEKV</sequence>
<reference evidence="6" key="1">
    <citation type="submission" date="2023-09" db="EMBL/GenBank/DDBJ databases">
        <authorList>
            <person name="Li S."/>
            <person name="Li X."/>
            <person name="Zhang C."/>
            <person name="Zhao Z."/>
        </authorList>
    </citation>
    <scope>NUCLEOTIDE SEQUENCE [LARGE SCALE GENOMIC DNA]</scope>
    <source>
        <strain evidence="6">SQ345</strain>
    </source>
</reference>
<keyword evidence="1" id="KW-0808">Transferase</keyword>
<dbReference type="Proteomes" id="UP001248581">
    <property type="component" value="Chromosome"/>
</dbReference>
<evidence type="ECO:0000259" key="3">
    <source>
        <dbReference type="Pfam" id="PF08541"/>
    </source>
</evidence>
<dbReference type="Pfam" id="PF08541">
    <property type="entry name" value="ACP_syn_III_C"/>
    <property type="match status" value="1"/>
</dbReference>
<accession>A0ABY9TI87</accession>
<dbReference type="PANTHER" id="PTHR34069">
    <property type="entry name" value="3-OXOACYL-[ACYL-CARRIER-PROTEIN] SYNTHASE 3"/>
    <property type="match status" value="1"/>
</dbReference>
<feature type="domain" description="Beta-ketoacyl-[acyl-carrier-protein] synthase III C-terminal" evidence="3">
    <location>
        <begin position="231"/>
        <end position="314"/>
    </location>
</feature>
<gene>
    <name evidence="5" type="ORF">RI845_13380</name>
</gene>
<proteinExistence type="predicted"/>
<dbReference type="EMBL" id="CP134146">
    <property type="protein sequence ID" value="WNC67505.1"/>
    <property type="molecule type" value="Genomic_DNA"/>
</dbReference>
<dbReference type="Pfam" id="PF08545">
    <property type="entry name" value="ACP_syn_III"/>
    <property type="match status" value="1"/>
</dbReference>
<protein>
    <submittedName>
        <fullName evidence="5">3-oxoacyl-[acyl-carrier-protein] synthase III C-terminal domain-containing protein</fullName>
    </submittedName>
</protein>
<evidence type="ECO:0000313" key="5">
    <source>
        <dbReference type="EMBL" id="WNC67505.1"/>
    </source>
</evidence>
<dbReference type="Gene3D" id="3.40.47.10">
    <property type="match status" value="2"/>
</dbReference>
<keyword evidence="2" id="KW-0012">Acyltransferase</keyword>
<dbReference type="InterPro" id="IPR016039">
    <property type="entry name" value="Thiolase-like"/>
</dbReference>
<evidence type="ECO:0000259" key="4">
    <source>
        <dbReference type="Pfam" id="PF08545"/>
    </source>
</evidence>
<organism evidence="5 6">
    <name type="scientific">Thalassotalea nanhaiensis</name>
    <dbReference type="NCBI Taxonomy" id="3065648"/>
    <lineage>
        <taxon>Bacteria</taxon>
        <taxon>Pseudomonadati</taxon>
        <taxon>Pseudomonadota</taxon>
        <taxon>Gammaproteobacteria</taxon>
        <taxon>Alteromonadales</taxon>
        <taxon>Colwelliaceae</taxon>
        <taxon>Thalassotalea</taxon>
    </lineage>
</organism>
<name>A0ABY9TI87_9GAMM</name>
<evidence type="ECO:0000256" key="2">
    <source>
        <dbReference type="ARBA" id="ARBA00023315"/>
    </source>
</evidence>
<dbReference type="SUPFAM" id="SSF53901">
    <property type="entry name" value="Thiolase-like"/>
    <property type="match status" value="1"/>
</dbReference>
<evidence type="ECO:0000313" key="6">
    <source>
        <dbReference type="Proteomes" id="UP001248581"/>
    </source>
</evidence>
<keyword evidence="6" id="KW-1185">Reference proteome</keyword>
<dbReference type="RefSeq" id="WP_348386664.1">
    <property type="nucleotide sequence ID" value="NZ_CP134146.1"/>
</dbReference>